<reference evidence="3" key="2">
    <citation type="submission" date="2020-10" db="UniProtKB">
        <authorList>
            <consortium name="WormBaseParasite"/>
        </authorList>
    </citation>
    <scope>IDENTIFICATION</scope>
</reference>
<keyword evidence="2" id="KW-1185">Reference proteome</keyword>
<reference evidence="2" key="1">
    <citation type="journal article" date="2013" name="Genetics">
        <title>The draft genome and transcriptome of Panagrellus redivivus are shaped by the harsh demands of a free-living lifestyle.</title>
        <authorList>
            <person name="Srinivasan J."/>
            <person name="Dillman A.R."/>
            <person name="Macchietto M.G."/>
            <person name="Heikkinen L."/>
            <person name="Lakso M."/>
            <person name="Fracchia K.M."/>
            <person name="Antoshechkin I."/>
            <person name="Mortazavi A."/>
            <person name="Wong G."/>
            <person name="Sternberg P.W."/>
        </authorList>
    </citation>
    <scope>NUCLEOTIDE SEQUENCE [LARGE SCALE GENOMIC DNA]</scope>
    <source>
        <strain evidence="2">MT8872</strain>
    </source>
</reference>
<accession>A0A7E4ZT16</accession>
<evidence type="ECO:0000313" key="2">
    <source>
        <dbReference type="Proteomes" id="UP000492821"/>
    </source>
</evidence>
<dbReference type="WBParaSite" id="Pan_g15777.t1">
    <property type="protein sequence ID" value="Pan_g15777.t1"/>
    <property type="gene ID" value="Pan_g15777"/>
</dbReference>
<protein>
    <submittedName>
        <fullName evidence="3">Uncharacterized protein</fullName>
    </submittedName>
</protein>
<feature type="region of interest" description="Disordered" evidence="1">
    <location>
        <begin position="33"/>
        <end position="59"/>
    </location>
</feature>
<name>A0A7E4ZT16_PANRE</name>
<feature type="region of interest" description="Disordered" evidence="1">
    <location>
        <begin position="1"/>
        <end position="21"/>
    </location>
</feature>
<proteinExistence type="predicted"/>
<feature type="compositionally biased region" description="Basic and acidic residues" evidence="1">
    <location>
        <begin position="40"/>
        <end position="49"/>
    </location>
</feature>
<feature type="compositionally biased region" description="Polar residues" evidence="1">
    <location>
        <begin position="50"/>
        <end position="59"/>
    </location>
</feature>
<evidence type="ECO:0000313" key="3">
    <source>
        <dbReference type="WBParaSite" id="Pan_g15777.t1"/>
    </source>
</evidence>
<dbReference type="Proteomes" id="UP000492821">
    <property type="component" value="Unassembled WGS sequence"/>
</dbReference>
<sequence length="137" mass="15344">MVIVKGAKQPPSGFSTIHSPPVPRCTQLFAKGVKSRRWERRSNRQKANDSSRQSRIPLSQLDQSMPIGADFLEIDSCLMALLPVFTNTVNCVFFSSFEPLLPIFICVCHYESQQFTTKLVKLSKSTLDFSPVAFGSE</sequence>
<organism evidence="2 3">
    <name type="scientific">Panagrellus redivivus</name>
    <name type="common">Microworm</name>
    <dbReference type="NCBI Taxonomy" id="6233"/>
    <lineage>
        <taxon>Eukaryota</taxon>
        <taxon>Metazoa</taxon>
        <taxon>Ecdysozoa</taxon>
        <taxon>Nematoda</taxon>
        <taxon>Chromadorea</taxon>
        <taxon>Rhabditida</taxon>
        <taxon>Tylenchina</taxon>
        <taxon>Panagrolaimomorpha</taxon>
        <taxon>Panagrolaimoidea</taxon>
        <taxon>Panagrolaimidae</taxon>
        <taxon>Panagrellus</taxon>
    </lineage>
</organism>
<evidence type="ECO:0000256" key="1">
    <source>
        <dbReference type="SAM" id="MobiDB-lite"/>
    </source>
</evidence>
<dbReference type="AlphaFoldDB" id="A0A7E4ZT16"/>